<dbReference type="KEGG" id="loa:LOAG_03970"/>
<proteinExistence type="predicted"/>
<gene>
    <name evidence="1" type="ORF">LOAG_03970</name>
</gene>
<dbReference type="EMBL" id="JH712227">
    <property type="protein sequence ID" value="EFO24521.1"/>
    <property type="molecule type" value="Genomic_DNA"/>
</dbReference>
<dbReference type="InParanoid" id="A0A1S0U378"/>
<dbReference type="CTD" id="9941366"/>
<accession>A0A1S0U378</accession>
<dbReference type="GeneID" id="9941366"/>
<protein>
    <submittedName>
        <fullName evidence="1">Uncharacterized protein</fullName>
    </submittedName>
</protein>
<reference evidence="1" key="1">
    <citation type="submission" date="2012-04" db="EMBL/GenBank/DDBJ databases">
        <title>The Genome Sequence of Loa loa.</title>
        <authorList>
            <consortium name="The Broad Institute Genome Sequencing Platform"/>
            <consortium name="Broad Institute Genome Sequencing Center for Infectious Disease"/>
            <person name="Nutman T.B."/>
            <person name="Fink D.L."/>
            <person name="Russ C."/>
            <person name="Young S."/>
            <person name="Zeng Q."/>
            <person name="Gargeya S."/>
            <person name="Alvarado L."/>
            <person name="Berlin A."/>
            <person name="Chapman S.B."/>
            <person name="Chen Z."/>
            <person name="Freedman E."/>
            <person name="Gellesch M."/>
            <person name="Goldberg J."/>
            <person name="Griggs A."/>
            <person name="Gujja S."/>
            <person name="Heilman E.R."/>
            <person name="Heiman D."/>
            <person name="Howarth C."/>
            <person name="Mehta T."/>
            <person name="Neiman D."/>
            <person name="Pearson M."/>
            <person name="Roberts A."/>
            <person name="Saif S."/>
            <person name="Shea T."/>
            <person name="Shenoy N."/>
            <person name="Sisk P."/>
            <person name="Stolte C."/>
            <person name="Sykes S."/>
            <person name="White J."/>
            <person name="Yandava C."/>
            <person name="Haas B."/>
            <person name="Henn M.R."/>
            <person name="Nusbaum C."/>
            <person name="Birren B."/>
        </authorList>
    </citation>
    <scope>NUCLEOTIDE SEQUENCE [LARGE SCALE GENOMIC DNA]</scope>
</reference>
<name>A0A1S0U378_LOALO</name>
<sequence length="250" mass="28134">MEHVKEAMSTHCFSMDGSGREDWEYAQFPDHLSQAVLARLEKAGRITSEKVYDNTVSLFYEHENPKPPNRPLQWAIFHNLFISIAYSNPKTNADEYRRLSRFLMLCQSFDGRLSNFSKILESNIKKNVTKIHPIMKLFADPSARSLLQFTLISDLINEDGSPLNYCPLQKVGMAGNVMQRSAKGEYVSNHGIFSSLINSRQGEYFTTQIVVVVIAVPVRVPNIMGREGFPPSPITSVIEGSFCALSSPPK</sequence>
<dbReference type="RefSeq" id="XP_003139555.1">
    <property type="nucleotide sequence ID" value="XM_003139507.1"/>
</dbReference>
<dbReference type="AlphaFoldDB" id="A0A1S0U378"/>
<evidence type="ECO:0000313" key="1">
    <source>
        <dbReference type="EMBL" id="EFO24521.1"/>
    </source>
</evidence>
<organism evidence="1">
    <name type="scientific">Loa loa</name>
    <name type="common">Eye worm</name>
    <name type="synonym">Filaria loa</name>
    <dbReference type="NCBI Taxonomy" id="7209"/>
    <lineage>
        <taxon>Eukaryota</taxon>
        <taxon>Metazoa</taxon>
        <taxon>Ecdysozoa</taxon>
        <taxon>Nematoda</taxon>
        <taxon>Chromadorea</taxon>
        <taxon>Rhabditida</taxon>
        <taxon>Spirurina</taxon>
        <taxon>Spiruromorpha</taxon>
        <taxon>Filarioidea</taxon>
        <taxon>Onchocercidae</taxon>
        <taxon>Loa</taxon>
    </lineage>
</organism>